<feature type="non-terminal residue" evidence="1">
    <location>
        <position position="1"/>
    </location>
</feature>
<reference evidence="1" key="1">
    <citation type="submission" date="2021-06" db="EMBL/GenBank/DDBJ databases">
        <authorList>
            <person name="Kallberg Y."/>
            <person name="Tangrot J."/>
            <person name="Rosling A."/>
        </authorList>
    </citation>
    <scope>NUCLEOTIDE SEQUENCE</scope>
    <source>
        <strain evidence="1">MA461A</strain>
    </source>
</reference>
<dbReference type="EMBL" id="CAJVQC010015852">
    <property type="protein sequence ID" value="CAG8671066.1"/>
    <property type="molecule type" value="Genomic_DNA"/>
</dbReference>
<sequence>ADISNIGQTSIHATNNEIAAITSNQNSPKETSSRFFGYGIMADKSMWGEKKVLIICFSYWNNIKEKPIITIAKVTDITHCNAETISTTVYEMCKQKGIDPQICYFWLTDNTAYISSEANSAIAKFNLLVASKSF</sequence>
<gene>
    <name evidence="1" type="ORF">RPERSI_LOCUS8683</name>
</gene>
<protein>
    <submittedName>
        <fullName evidence="1">16186_t:CDS:1</fullName>
    </submittedName>
</protein>
<evidence type="ECO:0000313" key="2">
    <source>
        <dbReference type="Proteomes" id="UP000789920"/>
    </source>
</evidence>
<dbReference type="Proteomes" id="UP000789920">
    <property type="component" value="Unassembled WGS sequence"/>
</dbReference>
<proteinExistence type="predicted"/>
<evidence type="ECO:0000313" key="1">
    <source>
        <dbReference type="EMBL" id="CAG8671066.1"/>
    </source>
</evidence>
<comment type="caution">
    <text evidence="1">The sequence shown here is derived from an EMBL/GenBank/DDBJ whole genome shotgun (WGS) entry which is preliminary data.</text>
</comment>
<organism evidence="1 2">
    <name type="scientific">Racocetra persica</name>
    <dbReference type="NCBI Taxonomy" id="160502"/>
    <lineage>
        <taxon>Eukaryota</taxon>
        <taxon>Fungi</taxon>
        <taxon>Fungi incertae sedis</taxon>
        <taxon>Mucoromycota</taxon>
        <taxon>Glomeromycotina</taxon>
        <taxon>Glomeromycetes</taxon>
        <taxon>Diversisporales</taxon>
        <taxon>Gigasporaceae</taxon>
        <taxon>Racocetra</taxon>
    </lineage>
</organism>
<accession>A0ACA9NTQ0</accession>
<name>A0ACA9NTQ0_9GLOM</name>
<keyword evidence="2" id="KW-1185">Reference proteome</keyword>